<accession>A0A4D7AV80</accession>
<evidence type="ECO:0000313" key="2">
    <source>
        <dbReference type="Proteomes" id="UP000298781"/>
    </source>
</evidence>
<dbReference type="Proteomes" id="UP000298781">
    <property type="component" value="Chromosome"/>
</dbReference>
<proteinExistence type="predicted"/>
<evidence type="ECO:0000313" key="1">
    <source>
        <dbReference type="EMBL" id="QCI65644.1"/>
    </source>
</evidence>
<sequence length="128" mass="13637">MFAAIGAWSMQRIGKASLILLAVVALLAVASLCIWRTAVTVDGWITSAAVSARAERDAHWRAEFEKSNRLIAEAQAQRATAVAALEAGAGAEIAMLREQLITLEGQNATLPGADRCGLSRDRVRLLPP</sequence>
<dbReference type="AlphaFoldDB" id="A0A4D7AV80"/>
<organism evidence="1 2">
    <name type="scientific">Phreatobacter stygius</name>
    <dbReference type="NCBI Taxonomy" id="1940610"/>
    <lineage>
        <taxon>Bacteria</taxon>
        <taxon>Pseudomonadati</taxon>
        <taxon>Pseudomonadota</taxon>
        <taxon>Alphaproteobacteria</taxon>
        <taxon>Hyphomicrobiales</taxon>
        <taxon>Phreatobacteraceae</taxon>
        <taxon>Phreatobacter</taxon>
    </lineage>
</organism>
<protein>
    <submittedName>
        <fullName evidence="1">Uncharacterized protein</fullName>
    </submittedName>
</protein>
<keyword evidence="2" id="KW-1185">Reference proteome</keyword>
<dbReference type="EMBL" id="CP039690">
    <property type="protein sequence ID" value="QCI65644.1"/>
    <property type="molecule type" value="Genomic_DNA"/>
</dbReference>
<gene>
    <name evidence="1" type="ORF">E8M01_16375</name>
</gene>
<dbReference type="KEGG" id="pstg:E8M01_16375"/>
<dbReference type="OrthoDB" id="8403629at2"/>
<reference evidence="1 2" key="1">
    <citation type="submission" date="2019-04" db="EMBL/GenBank/DDBJ databases">
        <title>Phreatobacter aquaticus sp. nov.</title>
        <authorList>
            <person name="Choi A."/>
        </authorList>
    </citation>
    <scope>NUCLEOTIDE SEQUENCE [LARGE SCALE GENOMIC DNA]</scope>
    <source>
        <strain evidence="1 2">KCTC 52518</strain>
    </source>
</reference>
<dbReference type="RefSeq" id="WP_136961090.1">
    <property type="nucleotide sequence ID" value="NZ_CP039690.1"/>
</dbReference>
<name>A0A4D7AV80_9HYPH</name>